<sequence>MDTRLLECFTTFAECGSVAEAARRLNIAPTTLALRIRTLEAELGLGLMARSGRLSRPTPVGALLAQRASRILLDVRELRALQESNMPRGQLRLGVAQSAITALLCDVLPALTRKYPDLEIVVQKGSSAQIYSKIRSGEIDVAFLFHPPFLLPKRFIWRPLREERYIVILSTSETLRDALQLLRERPFLRYDQSLWSGQIADNYLRQHHIRPHVKIELDALDAIAVLVHRGMGVALVPDRSIPWPEGLSIEKLSLPEPSPMRELGLLWPSTSAHTRLIQIVEQETANALRGVNR</sequence>
<dbReference type="RefSeq" id="WP_026399114.1">
    <property type="nucleotide sequence ID" value="NZ_AUBI01000032.1"/>
</dbReference>
<gene>
    <name evidence="6" type="ORF">ANI02nite_34620</name>
</gene>
<dbReference type="EMBL" id="BJYF01000048">
    <property type="protein sequence ID" value="GEN61578.1"/>
    <property type="molecule type" value="Genomic_DNA"/>
</dbReference>
<feature type="domain" description="HTH lysR-type" evidence="5">
    <location>
        <begin position="1"/>
        <end position="58"/>
    </location>
</feature>
<comment type="caution">
    <text evidence="6">The sequence shown here is derived from an EMBL/GenBank/DDBJ whole genome shotgun (WGS) entry which is preliminary data.</text>
</comment>
<keyword evidence="7" id="KW-1185">Reference proteome</keyword>
<protein>
    <submittedName>
        <fullName evidence="6">LysR family transcriptional regulator</fullName>
    </submittedName>
</protein>
<keyword evidence="3" id="KW-0238">DNA-binding</keyword>
<name>A0A511XF63_9PROT</name>
<dbReference type="SUPFAM" id="SSF46785">
    <property type="entry name" value="Winged helix' DNA-binding domain"/>
    <property type="match status" value="1"/>
</dbReference>
<dbReference type="PANTHER" id="PTHR30346">
    <property type="entry name" value="TRANSCRIPTIONAL DUAL REGULATOR HCAR-RELATED"/>
    <property type="match status" value="1"/>
</dbReference>
<dbReference type="GO" id="GO:0032993">
    <property type="term" value="C:protein-DNA complex"/>
    <property type="evidence" value="ECO:0007669"/>
    <property type="project" value="TreeGrafter"/>
</dbReference>
<dbReference type="InterPro" id="IPR005119">
    <property type="entry name" value="LysR_subst-bd"/>
</dbReference>
<dbReference type="InterPro" id="IPR036390">
    <property type="entry name" value="WH_DNA-bd_sf"/>
</dbReference>
<dbReference type="SUPFAM" id="SSF53850">
    <property type="entry name" value="Periplasmic binding protein-like II"/>
    <property type="match status" value="1"/>
</dbReference>
<dbReference type="Pfam" id="PF00126">
    <property type="entry name" value="HTH_1"/>
    <property type="match status" value="1"/>
</dbReference>
<keyword evidence="4" id="KW-0804">Transcription</keyword>
<dbReference type="PANTHER" id="PTHR30346:SF28">
    <property type="entry name" value="HTH-TYPE TRANSCRIPTIONAL REGULATOR CYNR"/>
    <property type="match status" value="1"/>
</dbReference>
<evidence type="ECO:0000256" key="3">
    <source>
        <dbReference type="ARBA" id="ARBA00023125"/>
    </source>
</evidence>
<dbReference type="OrthoDB" id="8479357at2"/>
<dbReference type="InterPro" id="IPR000847">
    <property type="entry name" value="LysR_HTH_N"/>
</dbReference>
<evidence type="ECO:0000256" key="2">
    <source>
        <dbReference type="ARBA" id="ARBA00023015"/>
    </source>
</evidence>
<evidence type="ECO:0000313" key="6">
    <source>
        <dbReference type="EMBL" id="GEN61578.1"/>
    </source>
</evidence>
<proteinExistence type="inferred from homology"/>
<evidence type="ECO:0000256" key="1">
    <source>
        <dbReference type="ARBA" id="ARBA00009437"/>
    </source>
</evidence>
<organism evidence="6 7">
    <name type="scientific">Acetobacter nitrogenifigens DSM 23921 = NBRC 105050</name>
    <dbReference type="NCBI Taxonomy" id="1120919"/>
    <lineage>
        <taxon>Bacteria</taxon>
        <taxon>Pseudomonadati</taxon>
        <taxon>Pseudomonadota</taxon>
        <taxon>Alphaproteobacteria</taxon>
        <taxon>Acetobacterales</taxon>
        <taxon>Acetobacteraceae</taxon>
        <taxon>Acetobacter</taxon>
    </lineage>
</organism>
<dbReference type="Pfam" id="PF03466">
    <property type="entry name" value="LysR_substrate"/>
    <property type="match status" value="1"/>
</dbReference>
<dbReference type="InterPro" id="IPR036388">
    <property type="entry name" value="WH-like_DNA-bd_sf"/>
</dbReference>
<keyword evidence="2" id="KW-0805">Transcription regulation</keyword>
<dbReference type="PROSITE" id="PS50931">
    <property type="entry name" value="HTH_LYSR"/>
    <property type="match status" value="1"/>
</dbReference>
<comment type="similarity">
    <text evidence="1">Belongs to the LysR transcriptional regulatory family.</text>
</comment>
<evidence type="ECO:0000259" key="5">
    <source>
        <dbReference type="PROSITE" id="PS50931"/>
    </source>
</evidence>
<dbReference type="STRING" id="1120919.GCA_000429165_03729"/>
<dbReference type="Gene3D" id="1.10.10.10">
    <property type="entry name" value="Winged helix-like DNA-binding domain superfamily/Winged helix DNA-binding domain"/>
    <property type="match status" value="1"/>
</dbReference>
<accession>A0A511XF63</accession>
<dbReference type="GO" id="GO:0003677">
    <property type="term" value="F:DNA binding"/>
    <property type="evidence" value="ECO:0007669"/>
    <property type="project" value="UniProtKB-KW"/>
</dbReference>
<dbReference type="GO" id="GO:0003700">
    <property type="term" value="F:DNA-binding transcription factor activity"/>
    <property type="evidence" value="ECO:0007669"/>
    <property type="project" value="InterPro"/>
</dbReference>
<evidence type="ECO:0000256" key="4">
    <source>
        <dbReference type="ARBA" id="ARBA00023163"/>
    </source>
</evidence>
<dbReference type="Proteomes" id="UP000321635">
    <property type="component" value="Unassembled WGS sequence"/>
</dbReference>
<dbReference type="AlphaFoldDB" id="A0A511XF63"/>
<reference evidence="6 7" key="1">
    <citation type="submission" date="2019-07" db="EMBL/GenBank/DDBJ databases">
        <title>Whole genome shotgun sequence of Acetobacter nitrogenifigens NBRC 105050.</title>
        <authorList>
            <person name="Hosoyama A."/>
            <person name="Uohara A."/>
            <person name="Ohji S."/>
            <person name="Ichikawa N."/>
        </authorList>
    </citation>
    <scope>NUCLEOTIDE SEQUENCE [LARGE SCALE GENOMIC DNA]</scope>
    <source>
        <strain evidence="6 7">NBRC 105050</strain>
    </source>
</reference>
<dbReference type="Gene3D" id="3.40.190.10">
    <property type="entry name" value="Periplasmic binding protein-like II"/>
    <property type="match status" value="2"/>
</dbReference>
<evidence type="ECO:0000313" key="7">
    <source>
        <dbReference type="Proteomes" id="UP000321635"/>
    </source>
</evidence>